<keyword evidence="3" id="KW-0282">Flagellum</keyword>
<name>A0ABQ5NAN3_9CLOT</name>
<dbReference type="Gene3D" id="1.20.58.300">
    <property type="entry name" value="FlgN-like"/>
    <property type="match status" value="1"/>
</dbReference>
<evidence type="ECO:0000256" key="1">
    <source>
        <dbReference type="ARBA" id="ARBA00022795"/>
    </source>
</evidence>
<sequence length="135" mass="15627">MKDELNNILENEMKAIELLLIALEEQHECLLNNDAVTLEACVKNLEDKNREIADFEVKRRQITKGESMSKIVDELGDEKLQHNYREIRKLLQITAIQKDTNELLIKQGLGFTNRMLNILNPDRGAKTYNGYGKVR</sequence>
<keyword evidence="3" id="KW-0966">Cell projection</keyword>
<dbReference type="EMBL" id="BRXR01000001">
    <property type="protein sequence ID" value="GLC32322.1"/>
    <property type="molecule type" value="Genomic_DNA"/>
</dbReference>
<evidence type="ECO:0000256" key="2">
    <source>
        <dbReference type="SAM" id="Coils"/>
    </source>
</evidence>
<dbReference type="Pfam" id="PF05130">
    <property type="entry name" value="FlgN"/>
    <property type="match status" value="1"/>
</dbReference>
<dbReference type="InterPro" id="IPR007809">
    <property type="entry name" value="FlgN-like"/>
</dbReference>
<keyword evidence="1" id="KW-1005">Bacterial flagellum biogenesis</keyword>
<keyword evidence="2" id="KW-0175">Coiled coil</keyword>
<dbReference type="SUPFAM" id="SSF140566">
    <property type="entry name" value="FlgN-like"/>
    <property type="match status" value="1"/>
</dbReference>
<comment type="caution">
    <text evidence="3">The sequence shown here is derived from an EMBL/GenBank/DDBJ whole genome shotgun (WGS) entry which is preliminary data.</text>
</comment>
<keyword evidence="4" id="KW-1185">Reference proteome</keyword>
<dbReference type="Proteomes" id="UP001208567">
    <property type="component" value="Unassembled WGS sequence"/>
</dbReference>
<evidence type="ECO:0000313" key="3">
    <source>
        <dbReference type="EMBL" id="GLC32322.1"/>
    </source>
</evidence>
<protein>
    <submittedName>
        <fullName evidence="3">Flagellar protein FlgN</fullName>
    </submittedName>
</protein>
<keyword evidence="3" id="KW-0969">Cilium</keyword>
<reference evidence="3 4" key="1">
    <citation type="journal article" date="2024" name="Int. J. Syst. Evol. Microbiol.">
        <title>Clostridium omnivorum sp. nov., isolated from anoxic soil under the treatment of reductive soil disinfestation.</title>
        <authorList>
            <person name="Ueki A."/>
            <person name="Tonouchi A."/>
            <person name="Kaku N."/>
            <person name="Honma S."/>
            <person name="Ueki K."/>
        </authorList>
    </citation>
    <scope>NUCLEOTIDE SEQUENCE [LARGE SCALE GENOMIC DNA]</scope>
    <source>
        <strain evidence="3 4">E14</strain>
    </source>
</reference>
<proteinExistence type="predicted"/>
<accession>A0ABQ5NAN3</accession>
<gene>
    <name evidence="3" type="ORF">bsdE14_37320</name>
</gene>
<dbReference type="RefSeq" id="WP_264851624.1">
    <property type="nucleotide sequence ID" value="NZ_BRXR01000001.1"/>
</dbReference>
<organism evidence="3 4">
    <name type="scientific">Clostridium omnivorum</name>
    <dbReference type="NCBI Taxonomy" id="1604902"/>
    <lineage>
        <taxon>Bacteria</taxon>
        <taxon>Bacillati</taxon>
        <taxon>Bacillota</taxon>
        <taxon>Clostridia</taxon>
        <taxon>Eubacteriales</taxon>
        <taxon>Clostridiaceae</taxon>
        <taxon>Clostridium</taxon>
    </lineage>
</organism>
<feature type="coiled-coil region" evidence="2">
    <location>
        <begin position="6"/>
        <end position="58"/>
    </location>
</feature>
<dbReference type="InterPro" id="IPR036679">
    <property type="entry name" value="FlgN-like_sf"/>
</dbReference>
<evidence type="ECO:0000313" key="4">
    <source>
        <dbReference type="Proteomes" id="UP001208567"/>
    </source>
</evidence>